<sequence>MSDVLILGATGTTGRRVSAFLAARGITTRLASRSPGSDPARVRFDWTEPSTHADAVAGVRAIYLVAPVGVHDPVPLVEPFLQLARRHGVRRVVALGSSAVPEADAGMGGIYRAVRAIMPEWTVLRPSWFMQNFVGEHALARGVHDGEIVSATARGRIGFIDAGDIAAVAGHALIDEIAHNTEHVLTGPRALGYDEAARIISESTGRRVRHRSIPADELARRWEARGLAPEFAAMLAALDEDIGRGGEDRVTDTVVRITGRTPRAFAEFVEREMIPGRSINSRGGRTCRVRRIRRACG</sequence>
<gene>
    <name evidence="2" type="ORF">DFR76_102163</name>
</gene>
<dbReference type="InterPro" id="IPR016040">
    <property type="entry name" value="NAD(P)-bd_dom"/>
</dbReference>
<dbReference type="STRING" id="1210086.GCA_001613105_06213"/>
<dbReference type="InterPro" id="IPR051604">
    <property type="entry name" value="Ergot_Alk_Oxidoreductase"/>
</dbReference>
<organism evidence="2 3">
    <name type="scientific">Nocardia pseudobrasiliensis</name>
    <dbReference type="NCBI Taxonomy" id="45979"/>
    <lineage>
        <taxon>Bacteria</taxon>
        <taxon>Bacillati</taxon>
        <taxon>Actinomycetota</taxon>
        <taxon>Actinomycetes</taxon>
        <taxon>Mycobacteriales</taxon>
        <taxon>Nocardiaceae</taxon>
        <taxon>Nocardia</taxon>
    </lineage>
</organism>
<evidence type="ECO:0000313" key="3">
    <source>
        <dbReference type="Proteomes" id="UP000254869"/>
    </source>
</evidence>
<dbReference type="AlphaFoldDB" id="A0A370IEB0"/>
<dbReference type="Gene3D" id="3.40.50.720">
    <property type="entry name" value="NAD(P)-binding Rossmann-like Domain"/>
    <property type="match status" value="1"/>
</dbReference>
<comment type="caution">
    <text evidence="2">The sequence shown here is derived from an EMBL/GenBank/DDBJ whole genome shotgun (WGS) entry which is preliminary data.</text>
</comment>
<feature type="domain" description="NAD(P)-binding" evidence="1">
    <location>
        <begin position="8"/>
        <end position="132"/>
    </location>
</feature>
<reference evidence="2 3" key="1">
    <citation type="submission" date="2018-07" db="EMBL/GenBank/DDBJ databases">
        <title>Genomic Encyclopedia of Type Strains, Phase IV (KMG-IV): sequencing the most valuable type-strain genomes for metagenomic binning, comparative biology and taxonomic classification.</title>
        <authorList>
            <person name="Goeker M."/>
        </authorList>
    </citation>
    <scope>NUCLEOTIDE SEQUENCE [LARGE SCALE GENOMIC DNA]</scope>
    <source>
        <strain evidence="2 3">DSM 44290</strain>
    </source>
</reference>
<evidence type="ECO:0000259" key="1">
    <source>
        <dbReference type="Pfam" id="PF13460"/>
    </source>
</evidence>
<evidence type="ECO:0000313" key="2">
    <source>
        <dbReference type="EMBL" id="RDI67764.1"/>
    </source>
</evidence>
<dbReference type="Proteomes" id="UP000254869">
    <property type="component" value="Unassembled WGS sequence"/>
</dbReference>
<protein>
    <submittedName>
        <fullName evidence="2">Uncharacterized protein YbjT (DUF2867 family)</fullName>
    </submittedName>
</protein>
<name>A0A370IEB0_9NOCA</name>
<dbReference type="RefSeq" id="WP_082876353.1">
    <property type="nucleotide sequence ID" value="NZ_QQBC01000002.1"/>
</dbReference>
<dbReference type="InterPro" id="IPR036291">
    <property type="entry name" value="NAD(P)-bd_dom_sf"/>
</dbReference>
<dbReference type="Pfam" id="PF13460">
    <property type="entry name" value="NAD_binding_10"/>
    <property type="match status" value="1"/>
</dbReference>
<dbReference type="Gene3D" id="3.90.25.10">
    <property type="entry name" value="UDP-galactose 4-epimerase, domain 1"/>
    <property type="match status" value="1"/>
</dbReference>
<dbReference type="SUPFAM" id="SSF51735">
    <property type="entry name" value="NAD(P)-binding Rossmann-fold domains"/>
    <property type="match status" value="1"/>
</dbReference>
<dbReference type="EMBL" id="QQBC01000002">
    <property type="protein sequence ID" value="RDI67764.1"/>
    <property type="molecule type" value="Genomic_DNA"/>
</dbReference>
<proteinExistence type="predicted"/>
<keyword evidence="3" id="KW-1185">Reference proteome</keyword>
<accession>A0A370IEB0</accession>
<dbReference type="PANTHER" id="PTHR43162:SF1">
    <property type="entry name" value="PRESTALK A DIFFERENTIATION PROTEIN A"/>
    <property type="match status" value="1"/>
</dbReference>
<dbReference type="PANTHER" id="PTHR43162">
    <property type="match status" value="1"/>
</dbReference>